<accession>A0A838ZUH5</accession>
<comment type="cofactor">
    <cofactor evidence="1">
        <name>pyridoxal 5'-phosphate</name>
        <dbReference type="ChEBI" id="CHEBI:597326"/>
    </cofactor>
</comment>
<gene>
    <name evidence="7" type="ORF">HU137_12770</name>
</gene>
<dbReference type="Pfam" id="PF00291">
    <property type="entry name" value="PALP"/>
    <property type="match status" value="1"/>
</dbReference>
<evidence type="ECO:0000256" key="3">
    <source>
        <dbReference type="ARBA" id="ARBA00022898"/>
    </source>
</evidence>
<feature type="active site" description="Nucleophile" evidence="4">
    <location>
        <position position="65"/>
    </location>
</feature>
<dbReference type="InterPro" id="IPR001926">
    <property type="entry name" value="TrpB-like_PALP"/>
</dbReference>
<dbReference type="AlphaFoldDB" id="A0A838ZUH5"/>
<evidence type="ECO:0000313" key="8">
    <source>
        <dbReference type="Proteomes" id="UP000552241"/>
    </source>
</evidence>
<dbReference type="RefSeq" id="WP_182044242.1">
    <property type="nucleotide sequence ID" value="NZ_JACDZE010000005.1"/>
</dbReference>
<dbReference type="PANTHER" id="PTHR43780">
    <property type="entry name" value="1-AMINOCYCLOPROPANE-1-CARBOXYLATE DEAMINASE-RELATED"/>
    <property type="match status" value="1"/>
</dbReference>
<evidence type="ECO:0000256" key="1">
    <source>
        <dbReference type="ARBA" id="ARBA00001933"/>
    </source>
</evidence>
<sequence>MISFPKIQSEIQFLEKKNDIEISILREDQIHAEISGNKFRKLKYNLEAFSKGNHDALLTFGGAYSNHISATAAAGKVFGVKTIGIIRGEELAEKINENPTLTFAQSCGMHLKFISREQYRNKNSPEFLDKLKSEFGNIYILPEGGTNELAVKGCEEILRNHTKDFDFICCPVGTGGTISGLINSAENHQKVLGFPALKDSDYLVNEINRFTNRSHFELISDYHFGGYAKVKPELLDFVNGFKAQFDVTLDAIYTGKMMFGIYDLIENGYFPPKSKILAVHTGGIQGNAGMNQKLKQKNKKLIV</sequence>
<evidence type="ECO:0000256" key="5">
    <source>
        <dbReference type="PIRSR" id="PIRSR006278-2"/>
    </source>
</evidence>
<feature type="modified residue" description="N6-(pyridoxal phosphate)lysine" evidence="5">
    <location>
        <position position="38"/>
    </location>
</feature>
<organism evidence="7 8">
    <name type="scientific">Moheibacter lacus</name>
    <dbReference type="NCBI Taxonomy" id="2745851"/>
    <lineage>
        <taxon>Bacteria</taxon>
        <taxon>Pseudomonadati</taxon>
        <taxon>Bacteroidota</taxon>
        <taxon>Flavobacteriia</taxon>
        <taxon>Flavobacteriales</taxon>
        <taxon>Weeksellaceae</taxon>
        <taxon>Moheibacter</taxon>
    </lineage>
</organism>
<evidence type="ECO:0000313" key="7">
    <source>
        <dbReference type="EMBL" id="MBA5630640.1"/>
    </source>
</evidence>
<proteinExistence type="inferred from homology"/>
<evidence type="ECO:0000259" key="6">
    <source>
        <dbReference type="Pfam" id="PF00291"/>
    </source>
</evidence>
<comment type="caution">
    <text evidence="7">The sequence shown here is derived from an EMBL/GenBank/DDBJ whole genome shotgun (WGS) entry which is preliminary data.</text>
</comment>
<dbReference type="SUPFAM" id="SSF53686">
    <property type="entry name" value="Tryptophan synthase beta subunit-like PLP-dependent enzymes"/>
    <property type="match status" value="1"/>
</dbReference>
<dbReference type="Gene3D" id="3.40.50.1100">
    <property type="match status" value="2"/>
</dbReference>
<protein>
    <submittedName>
        <fullName evidence="7">1-aminocyclopropane-1-carboxylate deaminase/D-cysteine desulfhydrase</fullName>
    </submittedName>
</protein>
<dbReference type="EMBL" id="JACDZE010000005">
    <property type="protein sequence ID" value="MBA5630640.1"/>
    <property type="molecule type" value="Genomic_DNA"/>
</dbReference>
<dbReference type="PANTHER" id="PTHR43780:SF2">
    <property type="entry name" value="1-AMINOCYCLOPROPANE-1-CARBOXYLATE DEAMINASE-RELATED"/>
    <property type="match status" value="1"/>
</dbReference>
<dbReference type="Proteomes" id="UP000552241">
    <property type="component" value="Unassembled WGS sequence"/>
</dbReference>
<dbReference type="GO" id="GO:0019148">
    <property type="term" value="F:D-cysteine desulfhydrase activity"/>
    <property type="evidence" value="ECO:0007669"/>
    <property type="project" value="TreeGrafter"/>
</dbReference>
<keyword evidence="8" id="KW-1185">Reference proteome</keyword>
<reference evidence="7 8" key="1">
    <citation type="submission" date="2020-07" db="EMBL/GenBank/DDBJ databases">
        <title>Moheibacter lacus sp. nov., a member of the family Flavobacteriaceae isolated from freshwater lake sediment.</title>
        <authorList>
            <person name="Liu Y."/>
        </authorList>
    </citation>
    <scope>NUCLEOTIDE SEQUENCE [LARGE SCALE GENOMIC DNA]</scope>
    <source>
        <strain evidence="7 8">BDHS18</strain>
    </source>
</reference>
<comment type="similarity">
    <text evidence="2">Belongs to the ACC deaminase/D-cysteine desulfhydrase family.</text>
</comment>
<dbReference type="InterPro" id="IPR036052">
    <property type="entry name" value="TrpB-like_PALP_sf"/>
</dbReference>
<name>A0A838ZUH5_9FLAO</name>
<dbReference type="PIRSF" id="PIRSF006278">
    <property type="entry name" value="ACCD_DCysDesulf"/>
    <property type="match status" value="1"/>
</dbReference>
<keyword evidence="3 5" id="KW-0663">Pyridoxal phosphate</keyword>
<dbReference type="InterPro" id="IPR027278">
    <property type="entry name" value="ACCD_DCysDesulf"/>
</dbReference>
<evidence type="ECO:0000256" key="2">
    <source>
        <dbReference type="ARBA" id="ARBA00008639"/>
    </source>
</evidence>
<feature type="domain" description="Tryptophan synthase beta chain-like PALP" evidence="6">
    <location>
        <begin position="12"/>
        <end position="282"/>
    </location>
</feature>
<evidence type="ECO:0000256" key="4">
    <source>
        <dbReference type="PIRSR" id="PIRSR006278-1"/>
    </source>
</evidence>